<name>A5C2W9_VITVI</name>
<evidence type="ECO:0000256" key="1">
    <source>
        <dbReference type="SAM" id="MobiDB-lite"/>
    </source>
</evidence>
<gene>
    <name evidence="2" type="ORF">VITISV_027237</name>
</gene>
<dbReference type="AlphaFoldDB" id="A5C2W9"/>
<evidence type="ECO:0000313" key="2">
    <source>
        <dbReference type="EMBL" id="CAN75247.1"/>
    </source>
</evidence>
<proteinExistence type="predicted"/>
<dbReference type="PANTHER" id="PTHR34665">
    <property type="entry name" value="DUF3741 DOMAIN-CONTAINING PROTEIN"/>
    <property type="match status" value="1"/>
</dbReference>
<protein>
    <submittedName>
        <fullName evidence="2">Uncharacterized protein</fullName>
    </submittedName>
</protein>
<dbReference type="EMBL" id="AM480204">
    <property type="protein sequence ID" value="CAN75247.1"/>
    <property type="molecule type" value="Genomic_DNA"/>
</dbReference>
<dbReference type="PANTHER" id="PTHR34665:SF4">
    <property type="entry name" value="DUF3741 DOMAIN-CONTAINING PROTEIN"/>
    <property type="match status" value="1"/>
</dbReference>
<accession>A5C2W9</accession>
<sequence>MERRKSRVSLDPLATVKAAAWAWYQRGSGSEGKPISEFQVTRARPALIPSRYKLEAMRMAEEGPEKEGSSASSATSTPNLSHTSLLDTYEIERISQQLDILIETSGKGIRTGTNLYKGSGTNSRKEKKKLKGFWARHAIVCGTEDDVLGDNKSFGGRSEEQVAVIKAGSCSSRGLCSLRWIPIIDHIDHAVSRVSFFTRTMLQTSDLYTSALDYLEPGGNIEWPIIRKVLVTDVLGYYVLQGRPSGM</sequence>
<feature type="region of interest" description="Disordered" evidence="1">
    <location>
        <begin position="60"/>
        <end position="81"/>
    </location>
</feature>
<organism evidence="2">
    <name type="scientific">Vitis vinifera</name>
    <name type="common">Grape</name>
    <dbReference type="NCBI Taxonomy" id="29760"/>
    <lineage>
        <taxon>Eukaryota</taxon>
        <taxon>Viridiplantae</taxon>
        <taxon>Streptophyta</taxon>
        <taxon>Embryophyta</taxon>
        <taxon>Tracheophyta</taxon>
        <taxon>Spermatophyta</taxon>
        <taxon>Magnoliopsida</taxon>
        <taxon>eudicotyledons</taxon>
        <taxon>Gunneridae</taxon>
        <taxon>Pentapetalae</taxon>
        <taxon>rosids</taxon>
        <taxon>Vitales</taxon>
        <taxon>Vitaceae</taxon>
        <taxon>Viteae</taxon>
        <taxon>Vitis</taxon>
    </lineage>
</organism>
<dbReference type="ExpressionAtlas" id="A5C2W9">
    <property type="expression patterns" value="baseline and differential"/>
</dbReference>
<reference evidence="2" key="1">
    <citation type="journal article" date="2007" name="PLoS ONE">
        <title>The first genome sequence of an elite grapevine cultivar (Pinot noir Vitis vinifera L.): coping with a highly heterozygous genome.</title>
        <authorList>
            <person name="Velasco R."/>
            <person name="Zharkikh A."/>
            <person name="Troggio M."/>
            <person name="Cartwright D.A."/>
            <person name="Cestaro A."/>
            <person name="Pruss D."/>
            <person name="Pindo M."/>
            <person name="FitzGerald L.M."/>
            <person name="Vezzulli S."/>
            <person name="Reid J."/>
            <person name="Malacarne G."/>
            <person name="Iliev D."/>
            <person name="Coppola G."/>
            <person name="Wardell B."/>
            <person name="Micheletti D."/>
            <person name="Macalma T."/>
            <person name="Facci M."/>
            <person name="Mitchell J.T."/>
            <person name="Perazzolli M."/>
            <person name="Eldredge G."/>
            <person name="Gatto P."/>
            <person name="Oyzerski R."/>
            <person name="Moretto M."/>
            <person name="Gutin N."/>
            <person name="Stefanini M."/>
            <person name="Chen Y."/>
            <person name="Segala C."/>
            <person name="Davenport C."/>
            <person name="Dematte L."/>
            <person name="Mraz A."/>
            <person name="Battilana J."/>
            <person name="Stormo K."/>
            <person name="Costa F."/>
            <person name="Tao Q."/>
            <person name="Si-Ammour A."/>
            <person name="Harkins T."/>
            <person name="Lackey A."/>
            <person name="Perbost C."/>
            <person name="Taillon B."/>
            <person name="Stella A."/>
            <person name="Solovyev V."/>
            <person name="Fawcett J.A."/>
            <person name="Sterck L."/>
            <person name="Vandepoele K."/>
            <person name="Grando S.M."/>
            <person name="Toppo S."/>
            <person name="Moser C."/>
            <person name="Lanchbury J."/>
            <person name="Bogden R."/>
            <person name="Skolnick M."/>
            <person name="Sgaramella V."/>
            <person name="Bhatnagar S.K."/>
            <person name="Fontana P."/>
            <person name="Gutin A."/>
            <person name="Van de Peer Y."/>
            <person name="Salamini F."/>
            <person name="Viola R."/>
        </authorList>
    </citation>
    <scope>NUCLEOTIDE SEQUENCE</scope>
</reference>
<feature type="compositionally biased region" description="Polar residues" evidence="1">
    <location>
        <begin position="69"/>
        <end position="81"/>
    </location>
</feature>